<dbReference type="InParanoid" id="E2B511"/>
<accession>E2B511</accession>
<dbReference type="Proteomes" id="UP000008237">
    <property type="component" value="Unassembled WGS sequence"/>
</dbReference>
<protein>
    <recommendedName>
        <fullName evidence="1">CHK kinase-like domain-containing protein</fullName>
    </recommendedName>
</protein>
<dbReference type="InterPro" id="IPR015897">
    <property type="entry name" value="CHK_kinase-like"/>
</dbReference>
<dbReference type="PANTHER" id="PTHR11012">
    <property type="entry name" value="PROTEIN KINASE-LIKE DOMAIN-CONTAINING"/>
    <property type="match status" value="1"/>
</dbReference>
<dbReference type="InterPro" id="IPR011009">
    <property type="entry name" value="Kinase-like_dom_sf"/>
</dbReference>
<sequence length="412" mass="46537">MEMPVETPEWLNVCFVQKALRKSEEDNSINVIDIFTKPATKKGDNYTSDMIRAMVEYTQDEAGRKVTKKKSIIIKISPINDGIRKDLILSSPLFNTEMSMMSNTLIKMNQLLKFKHLLSAKCLYIQKEDIPLLVLEDLAPLGFRMADREAGLDLAHSILALQGLAKFHATSVAVCEKEPSQKQLYAGGMFNPDHPHTFRDFFNVSVESLGKEIETWPEIDQKYAKKMINIASKMYDIGMKVSRPREGDFCVINHGDFWVNNMLFKYNDAGKPISHICVDFQLAVYTSPAIDLLYFLSTSPSVETIENNKDVLLDEYLKTLSCTMKEIGCKTQPPTIEKLKDSLKERAAYGMIASFTVLPIVVCDKDNIRDLDEILGGGDDGGYENPSIKGALFRKIISKRIPMYDEMGLLDL</sequence>
<feature type="domain" description="CHK kinase-like" evidence="1">
    <location>
        <begin position="133"/>
        <end position="326"/>
    </location>
</feature>
<dbReference type="Gene3D" id="3.90.1200.10">
    <property type="match status" value="1"/>
</dbReference>
<name>E2B511_HARSA</name>
<dbReference type="SUPFAM" id="SSF56112">
    <property type="entry name" value="Protein kinase-like (PK-like)"/>
    <property type="match status" value="1"/>
</dbReference>
<dbReference type="PANTHER" id="PTHR11012:SF56">
    <property type="entry name" value="CHK KINASE-LIKE DOMAIN-CONTAINING PROTEIN-RELATED"/>
    <property type="match status" value="1"/>
</dbReference>
<evidence type="ECO:0000313" key="2">
    <source>
        <dbReference type="EMBL" id="EFN89219.1"/>
    </source>
</evidence>
<dbReference type="OrthoDB" id="8250698at2759"/>
<dbReference type="OMA" id="THMALRK"/>
<reference evidence="2 3" key="1">
    <citation type="journal article" date="2010" name="Science">
        <title>Genomic comparison of the ants Camponotus floridanus and Harpegnathos saltator.</title>
        <authorList>
            <person name="Bonasio R."/>
            <person name="Zhang G."/>
            <person name="Ye C."/>
            <person name="Mutti N.S."/>
            <person name="Fang X."/>
            <person name="Qin N."/>
            <person name="Donahue G."/>
            <person name="Yang P."/>
            <person name="Li Q."/>
            <person name="Li C."/>
            <person name="Zhang P."/>
            <person name="Huang Z."/>
            <person name="Berger S.L."/>
            <person name="Reinberg D."/>
            <person name="Wang J."/>
            <person name="Liebig J."/>
        </authorList>
    </citation>
    <scope>NUCLEOTIDE SEQUENCE [LARGE SCALE GENOMIC DNA]</scope>
    <source>
        <strain evidence="2 3">R22 G/1</strain>
    </source>
</reference>
<dbReference type="InterPro" id="IPR004119">
    <property type="entry name" value="EcKL"/>
</dbReference>
<dbReference type="AlphaFoldDB" id="E2B511"/>
<organism evidence="3">
    <name type="scientific">Harpegnathos saltator</name>
    <name type="common">Jerdon's jumping ant</name>
    <dbReference type="NCBI Taxonomy" id="610380"/>
    <lineage>
        <taxon>Eukaryota</taxon>
        <taxon>Metazoa</taxon>
        <taxon>Ecdysozoa</taxon>
        <taxon>Arthropoda</taxon>
        <taxon>Hexapoda</taxon>
        <taxon>Insecta</taxon>
        <taxon>Pterygota</taxon>
        <taxon>Neoptera</taxon>
        <taxon>Endopterygota</taxon>
        <taxon>Hymenoptera</taxon>
        <taxon>Apocrita</taxon>
        <taxon>Aculeata</taxon>
        <taxon>Formicoidea</taxon>
        <taxon>Formicidae</taxon>
        <taxon>Ponerinae</taxon>
        <taxon>Ponerini</taxon>
        <taxon>Harpegnathos</taxon>
    </lineage>
</organism>
<keyword evidence="3" id="KW-1185">Reference proteome</keyword>
<dbReference type="SMART" id="SM00587">
    <property type="entry name" value="CHK"/>
    <property type="match status" value="1"/>
</dbReference>
<dbReference type="KEGG" id="hst:105186165"/>
<evidence type="ECO:0000313" key="3">
    <source>
        <dbReference type="Proteomes" id="UP000008237"/>
    </source>
</evidence>
<dbReference type="STRING" id="610380.E2B511"/>
<dbReference type="EMBL" id="GL445685">
    <property type="protein sequence ID" value="EFN89219.1"/>
    <property type="molecule type" value="Genomic_DNA"/>
</dbReference>
<dbReference type="Pfam" id="PF02958">
    <property type="entry name" value="EcKL"/>
    <property type="match status" value="1"/>
</dbReference>
<proteinExistence type="predicted"/>
<evidence type="ECO:0000259" key="1">
    <source>
        <dbReference type="SMART" id="SM00587"/>
    </source>
</evidence>
<gene>
    <name evidence="2" type="ORF">EAI_07724</name>
</gene>